<evidence type="ECO:0008006" key="4">
    <source>
        <dbReference type="Google" id="ProtNLM"/>
    </source>
</evidence>
<dbReference type="EMBL" id="JAHCDA010000002">
    <property type="protein sequence ID" value="MBS7812183.1"/>
    <property type="molecule type" value="Genomic_DNA"/>
</dbReference>
<keyword evidence="1" id="KW-0812">Transmembrane</keyword>
<dbReference type="RefSeq" id="WP_213670810.1">
    <property type="nucleotide sequence ID" value="NZ_JAHCDA010000002.1"/>
</dbReference>
<dbReference type="InterPro" id="IPR046093">
    <property type="entry name" value="DUF6111"/>
</dbReference>
<evidence type="ECO:0000313" key="3">
    <source>
        <dbReference type="Proteomes" id="UP000766336"/>
    </source>
</evidence>
<proteinExistence type="predicted"/>
<keyword evidence="3" id="KW-1185">Reference proteome</keyword>
<name>A0ABS5QFM4_9PROT</name>
<evidence type="ECO:0000256" key="1">
    <source>
        <dbReference type="SAM" id="Phobius"/>
    </source>
</evidence>
<comment type="caution">
    <text evidence="2">The sequence shown here is derived from an EMBL/GenBank/DDBJ whole genome shotgun (WGS) entry which is preliminary data.</text>
</comment>
<feature type="transmembrane region" description="Helical" evidence="1">
    <location>
        <begin position="36"/>
        <end position="56"/>
    </location>
</feature>
<feature type="transmembrane region" description="Helical" evidence="1">
    <location>
        <begin position="6"/>
        <end position="24"/>
    </location>
</feature>
<sequence>MGILIELILFALPFIAYVIWWRMTGSKPGHEPSRRLIVLAAIGVACGVAGAIYYGLSRSLENDNYVPAHIERGGIVRGTTR</sequence>
<gene>
    <name evidence="2" type="ORF">KHU32_14620</name>
</gene>
<dbReference type="Proteomes" id="UP000766336">
    <property type="component" value="Unassembled WGS sequence"/>
</dbReference>
<keyword evidence="1" id="KW-0472">Membrane</keyword>
<dbReference type="Pfam" id="PF19606">
    <property type="entry name" value="DUF6111"/>
    <property type="match status" value="1"/>
</dbReference>
<reference evidence="2 3" key="1">
    <citation type="submission" date="2021-05" db="EMBL/GenBank/DDBJ databases">
        <title>Roseococcus sp. XZZS9, whole genome shotgun sequencing project.</title>
        <authorList>
            <person name="Zhao G."/>
            <person name="Shen L."/>
        </authorList>
    </citation>
    <scope>NUCLEOTIDE SEQUENCE [LARGE SCALE GENOMIC DNA]</scope>
    <source>
        <strain evidence="2 3">XZZS9</strain>
    </source>
</reference>
<accession>A0ABS5QFM4</accession>
<organism evidence="2 3">
    <name type="scientific">Roseococcus pinisoli</name>
    <dbReference type="NCBI Taxonomy" id="2835040"/>
    <lineage>
        <taxon>Bacteria</taxon>
        <taxon>Pseudomonadati</taxon>
        <taxon>Pseudomonadota</taxon>
        <taxon>Alphaproteobacteria</taxon>
        <taxon>Acetobacterales</taxon>
        <taxon>Roseomonadaceae</taxon>
        <taxon>Roseococcus</taxon>
    </lineage>
</organism>
<protein>
    <recommendedName>
        <fullName evidence="4">Cardiolipin synthase N-terminal domain-containing protein</fullName>
    </recommendedName>
</protein>
<keyword evidence="1" id="KW-1133">Transmembrane helix</keyword>
<evidence type="ECO:0000313" key="2">
    <source>
        <dbReference type="EMBL" id="MBS7812183.1"/>
    </source>
</evidence>